<dbReference type="OMA" id="IAFNICH"/>
<sequence length="318" mass="36755">MNIHAFVHPRFKCSVKHFLKDRTWYLPHEIHARVGNQIGNIDIPLCELEDTLVWESTPNGDFLFKDAYLFLKQPISKLNWTKIIWNKHVPPSKSFVLWRLLHGKILTEDQLRRKGVIITLVCSHCYNDLETSKHLFCECPFALQLWEWLSRLMDVTLNTSNILEILQKPWSKFAKLIILSSITFTIDEIWNNRNMIKFHNCSNRLEYLKNKIITLVNSCSSITQLPMNNNIKELKLLKSFLLPCRIRKLEQPVEIRWTPLSIGWIKCNTDGAFSSFTSSTSCGVIFRDSSANLVGYLAESVGGKSTLEAEVLAIIYAV</sequence>
<reference evidence="2" key="1">
    <citation type="journal article" date="2012" name="Nat. Biotechnol.">
        <title>Draft genome sequence of pigeonpea (Cajanus cajan), an orphan legume crop of resource-poor farmers.</title>
        <authorList>
            <person name="Varshney R.K."/>
            <person name="Chen W."/>
            <person name="Li Y."/>
            <person name="Bharti A.K."/>
            <person name="Saxena R.K."/>
            <person name="Schlueter J.A."/>
            <person name="Donoghue M.T."/>
            <person name="Azam S."/>
            <person name="Fan G."/>
            <person name="Whaley A.M."/>
            <person name="Farmer A.D."/>
            <person name="Sheridan J."/>
            <person name="Iwata A."/>
            <person name="Tuteja R."/>
            <person name="Penmetsa R.V."/>
            <person name="Wu W."/>
            <person name="Upadhyaya H.D."/>
            <person name="Yang S.P."/>
            <person name="Shah T."/>
            <person name="Saxena K.B."/>
            <person name="Michael T."/>
            <person name="McCombie W.R."/>
            <person name="Yang B."/>
            <person name="Zhang G."/>
            <person name="Yang H."/>
            <person name="Wang J."/>
            <person name="Spillane C."/>
            <person name="Cook D.R."/>
            <person name="May G.D."/>
            <person name="Xu X."/>
            <person name="Jackson S.A."/>
        </authorList>
    </citation>
    <scope>NUCLEOTIDE SEQUENCE [LARGE SCALE GENOMIC DNA]</scope>
</reference>
<protein>
    <submittedName>
        <fullName evidence="2">Ribonuclease H protein At1g65750 family</fullName>
    </submittedName>
</protein>
<evidence type="ECO:0000259" key="1">
    <source>
        <dbReference type="Pfam" id="PF13966"/>
    </source>
</evidence>
<organism evidence="2 3">
    <name type="scientific">Cajanus cajan</name>
    <name type="common">Pigeon pea</name>
    <name type="synonym">Cajanus indicus</name>
    <dbReference type="NCBI Taxonomy" id="3821"/>
    <lineage>
        <taxon>Eukaryota</taxon>
        <taxon>Viridiplantae</taxon>
        <taxon>Streptophyta</taxon>
        <taxon>Embryophyta</taxon>
        <taxon>Tracheophyta</taxon>
        <taxon>Spermatophyta</taxon>
        <taxon>Magnoliopsida</taxon>
        <taxon>eudicotyledons</taxon>
        <taxon>Gunneridae</taxon>
        <taxon>Pentapetalae</taxon>
        <taxon>rosids</taxon>
        <taxon>fabids</taxon>
        <taxon>Fabales</taxon>
        <taxon>Fabaceae</taxon>
        <taxon>Papilionoideae</taxon>
        <taxon>50 kb inversion clade</taxon>
        <taxon>NPAAA clade</taxon>
        <taxon>indigoferoid/millettioid clade</taxon>
        <taxon>Phaseoleae</taxon>
        <taxon>Cajanus</taxon>
    </lineage>
</organism>
<name>A0A151QMK6_CAJCA</name>
<accession>A0A151QMK6</accession>
<dbReference type="Proteomes" id="UP000075243">
    <property type="component" value="Unassembled WGS sequence"/>
</dbReference>
<dbReference type="PANTHER" id="PTHR47074">
    <property type="entry name" value="BNAC02G40300D PROTEIN"/>
    <property type="match status" value="1"/>
</dbReference>
<evidence type="ECO:0000313" key="3">
    <source>
        <dbReference type="Proteomes" id="UP000075243"/>
    </source>
</evidence>
<gene>
    <name evidence="2" type="ORF">KK1_048110</name>
</gene>
<dbReference type="InterPro" id="IPR052929">
    <property type="entry name" value="RNase_H-like_EbsB-rel"/>
</dbReference>
<dbReference type="EMBL" id="KQ485912">
    <property type="protein sequence ID" value="KYP31516.1"/>
    <property type="molecule type" value="Genomic_DNA"/>
</dbReference>
<evidence type="ECO:0000313" key="2">
    <source>
        <dbReference type="EMBL" id="KYP31516.1"/>
    </source>
</evidence>
<keyword evidence="3" id="KW-1185">Reference proteome</keyword>
<dbReference type="STRING" id="3821.A0A151QMK6"/>
<dbReference type="Pfam" id="PF13966">
    <property type="entry name" value="zf-RVT"/>
    <property type="match status" value="1"/>
</dbReference>
<dbReference type="PANTHER" id="PTHR47074:SF11">
    <property type="entry name" value="REVERSE TRANSCRIPTASE-LIKE PROTEIN"/>
    <property type="match status" value="1"/>
</dbReference>
<dbReference type="InterPro" id="IPR026960">
    <property type="entry name" value="RVT-Znf"/>
</dbReference>
<feature type="domain" description="Reverse transcriptase zinc-binding" evidence="1">
    <location>
        <begin position="62"/>
        <end position="146"/>
    </location>
</feature>
<dbReference type="Gramene" id="C.cajan_45673.t">
    <property type="protein sequence ID" value="C.cajan_45673.t.cds1"/>
    <property type="gene ID" value="C.cajan_45673"/>
</dbReference>
<dbReference type="AlphaFoldDB" id="A0A151QMK6"/>
<proteinExistence type="predicted"/>